<dbReference type="InterPro" id="IPR015424">
    <property type="entry name" value="PyrdxlP-dep_Trfase"/>
</dbReference>
<dbReference type="PROSITE" id="PS50949">
    <property type="entry name" value="HTH_GNTR"/>
    <property type="match status" value="1"/>
</dbReference>
<dbReference type="Proteomes" id="UP001501237">
    <property type="component" value="Unassembled WGS sequence"/>
</dbReference>
<keyword evidence="3" id="KW-0805">Transcription regulation</keyword>
<keyword evidence="2" id="KW-0663">Pyridoxal phosphate</keyword>
<keyword evidence="7" id="KW-0808">Transferase</keyword>
<evidence type="ECO:0000256" key="5">
    <source>
        <dbReference type="ARBA" id="ARBA00023163"/>
    </source>
</evidence>
<comment type="caution">
    <text evidence="7">The sequence shown here is derived from an EMBL/GenBank/DDBJ whole genome shotgun (WGS) entry which is preliminary data.</text>
</comment>
<dbReference type="InterPro" id="IPR015421">
    <property type="entry name" value="PyrdxlP-dep_Trfase_major"/>
</dbReference>
<dbReference type="SMART" id="SM00345">
    <property type="entry name" value="HTH_GNTR"/>
    <property type="match status" value="1"/>
</dbReference>
<dbReference type="InterPro" id="IPR036388">
    <property type="entry name" value="WH-like_DNA-bd_sf"/>
</dbReference>
<feature type="domain" description="HTH gntR-type" evidence="6">
    <location>
        <begin position="11"/>
        <end position="79"/>
    </location>
</feature>
<dbReference type="Pfam" id="PF00155">
    <property type="entry name" value="Aminotran_1_2"/>
    <property type="match status" value="1"/>
</dbReference>
<dbReference type="InterPro" id="IPR036390">
    <property type="entry name" value="WH_DNA-bd_sf"/>
</dbReference>
<protein>
    <submittedName>
        <fullName evidence="7">PLP-dependent aminotransferase family protein</fullName>
    </submittedName>
</protein>
<dbReference type="PRINTS" id="PR00035">
    <property type="entry name" value="HTHGNTR"/>
</dbReference>
<evidence type="ECO:0000256" key="1">
    <source>
        <dbReference type="ARBA" id="ARBA00005384"/>
    </source>
</evidence>
<dbReference type="InterPro" id="IPR051446">
    <property type="entry name" value="HTH_trans_reg/aminotransferase"/>
</dbReference>
<dbReference type="Gene3D" id="1.10.10.10">
    <property type="entry name" value="Winged helix-like DNA-binding domain superfamily/Winged helix DNA-binding domain"/>
    <property type="match status" value="1"/>
</dbReference>
<evidence type="ECO:0000313" key="8">
    <source>
        <dbReference type="Proteomes" id="UP001501237"/>
    </source>
</evidence>
<dbReference type="CDD" id="cd00609">
    <property type="entry name" value="AAT_like"/>
    <property type="match status" value="1"/>
</dbReference>
<comment type="similarity">
    <text evidence="1">In the C-terminal section; belongs to the class-I pyridoxal-phosphate-dependent aminotransferase family.</text>
</comment>
<evidence type="ECO:0000259" key="6">
    <source>
        <dbReference type="PROSITE" id="PS50949"/>
    </source>
</evidence>
<sequence>MDVHVVLGDRRDLSGQIYRQLRDAILEGRLRAGAALPATRELAAGLGVARNTVSAAYDRLAAEGFLTTRIGSGTFVAPGFAGRPAQPVPGALRPLPVWDSLTAPIDLAERPRYDFRPGHPDVRMFPWATWRRLLTAELRAGAVGTGMYGDPAGHPGLREAIARHVAVARSVRADPLDVLVTAGAQQAVGLIARVLLPPGSIAAVEDPGYPPVRHALTAAGMTVARVPVDGEGLVVDALPDDARLVFLTPSHQFPLGMPMSAGRRVALLAWAERHDAVLIEDDYDSEFRFSGRPLEALHSLDPSGRVVYVGSFSKSMLPILRLGFLVAPPSLRRALRTAKYVTDWHVPLPEQAALAAFLTEGSFIRHVRRMRREYAVRRGLLLAGLPPELTPVPTAAGLHLSARLPPGTDDTAVAARAAALGAAVFPLSMFGSAAGPGLTLGFGAISAADLRPGLEALARAVSG</sequence>
<dbReference type="InterPro" id="IPR000524">
    <property type="entry name" value="Tscrpt_reg_HTH_GntR"/>
</dbReference>
<dbReference type="GO" id="GO:0008483">
    <property type="term" value="F:transaminase activity"/>
    <property type="evidence" value="ECO:0007669"/>
    <property type="project" value="UniProtKB-KW"/>
</dbReference>
<dbReference type="EMBL" id="BAAAUV010000006">
    <property type="protein sequence ID" value="GAA3210993.1"/>
    <property type="molecule type" value="Genomic_DNA"/>
</dbReference>
<keyword evidence="8" id="KW-1185">Reference proteome</keyword>
<keyword evidence="4" id="KW-0238">DNA-binding</keyword>
<dbReference type="SUPFAM" id="SSF53383">
    <property type="entry name" value="PLP-dependent transferases"/>
    <property type="match status" value="1"/>
</dbReference>
<evidence type="ECO:0000313" key="7">
    <source>
        <dbReference type="EMBL" id="GAA3210993.1"/>
    </source>
</evidence>
<organism evidence="7 8">
    <name type="scientific">Actinocorallia longicatena</name>
    <dbReference type="NCBI Taxonomy" id="111803"/>
    <lineage>
        <taxon>Bacteria</taxon>
        <taxon>Bacillati</taxon>
        <taxon>Actinomycetota</taxon>
        <taxon>Actinomycetes</taxon>
        <taxon>Streptosporangiales</taxon>
        <taxon>Thermomonosporaceae</taxon>
        <taxon>Actinocorallia</taxon>
    </lineage>
</organism>
<dbReference type="InterPro" id="IPR004839">
    <property type="entry name" value="Aminotransferase_I/II_large"/>
</dbReference>
<proteinExistence type="inferred from homology"/>
<dbReference type="Gene3D" id="3.40.640.10">
    <property type="entry name" value="Type I PLP-dependent aspartate aminotransferase-like (Major domain)"/>
    <property type="match status" value="1"/>
</dbReference>
<keyword evidence="7" id="KW-0032">Aminotransferase</keyword>
<name>A0ABP6Q953_9ACTN</name>
<dbReference type="SUPFAM" id="SSF46785">
    <property type="entry name" value="Winged helix' DNA-binding domain"/>
    <property type="match status" value="1"/>
</dbReference>
<evidence type="ECO:0000256" key="2">
    <source>
        <dbReference type="ARBA" id="ARBA00022898"/>
    </source>
</evidence>
<accession>A0ABP6Q953</accession>
<dbReference type="Pfam" id="PF00392">
    <property type="entry name" value="GntR"/>
    <property type="match status" value="1"/>
</dbReference>
<dbReference type="PANTHER" id="PTHR46577">
    <property type="entry name" value="HTH-TYPE TRANSCRIPTIONAL REGULATORY PROTEIN GABR"/>
    <property type="match status" value="1"/>
</dbReference>
<evidence type="ECO:0000256" key="3">
    <source>
        <dbReference type="ARBA" id="ARBA00023015"/>
    </source>
</evidence>
<dbReference type="CDD" id="cd07377">
    <property type="entry name" value="WHTH_GntR"/>
    <property type="match status" value="1"/>
</dbReference>
<gene>
    <name evidence="7" type="ORF">GCM10010468_29340</name>
</gene>
<keyword evidence="5" id="KW-0804">Transcription</keyword>
<evidence type="ECO:0000256" key="4">
    <source>
        <dbReference type="ARBA" id="ARBA00023125"/>
    </source>
</evidence>
<reference evidence="8" key="1">
    <citation type="journal article" date="2019" name="Int. J. Syst. Evol. Microbiol.">
        <title>The Global Catalogue of Microorganisms (GCM) 10K type strain sequencing project: providing services to taxonomists for standard genome sequencing and annotation.</title>
        <authorList>
            <consortium name="The Broad Institute Genomics Platform"/>
            <consortium name="The Broad Institute Genome Sequencing Center for Infectious Disease"/>
            <person name="Wu L."/>
            <person name="Ma J."/>
        </authorList>
    </citation>
    <scope>NUCLEOTIDE SEQUENCE [LARGE SCALE GENOMIC DNA]</scope>
    <source>
        <strain evidence="8">JCM 9377</strain>
    </source>
</reference>
<dbReference type="PANTHER" id="PTHR46577:SF1">
    <property type="entry name" value="HTH-TYPE TRANSCRIPTIONAL REGULATORY PROTEIN GABR"/>
    <property type="match status" value="1"/>
</dbReference>
<dbReference type="RefSeq" id="WP_344827966.1">
    <property type="nucleotide sequence ID" value="NZ_BAAAUV010000006.1"/>
</dbReference>